<dbReference type="GO" id="GO:0051301">
    <property type="term" value="P:cell division"/>
    <property type="evidence" value="ECO:0007669"/>
    <property type="project" value="UniProtKB-KW"/>
</dbReference>
<dbReference type="RefSeq" id="WP_183683213.1">
    <property type="nucleotide sequence ID" value="NZ_JACHHH010000003.1"/>
</dbReference>
<dbReference type="EC" id="6.3.2.9" evidence="5 17"/>
<dbReference type="GO" id="GO:0071555">
    <property type="term" value="P:cell wall organization"/>
    <property type="evidence" value="ECO:0007669"/>
    <property type="project" value="UniProtKB-KW"/>
</dbReference>
<dbReference type="InterPro" id="IPR013221">
    <property type="entry name" value="Mur_ligase_cen"/>
</dbReference>
<feature type="binding site" evidence="17">
    <location>
        <begin position="114"/>
        <end position="120"/>
    </location>
    <ligand>
        <name>ATP</name>
        <dbReference type="ChEBI" id="CHEBI:30616"/>
    </ligand>
</feature>
<organism evidence="21 22">
    <name type="scientific">Oribacterium sinus</name>
    <dbReference type="NCBI Taxonomy" id="237576"/>
    <lineage>
        <taxon>Bacteria</taxon>
        <taxon>Bacillati</taxon>
        <taxon>Bacillota</taxon>
        <taxon>Clostridia</taxon>
        <taxon>Lachnospirales</taxon>
        <taxon>Lachnospiraceae</taxon>
        <taxon>Oribacterium</taxon>
    </lineage>
</organism>
<dbReference type="GO" id="GO:0009252">
    <property type="term" value="P:peptidoglycan biosynthetic process"/>
    <property type="evidence" value="ECO:0007669"/>
    <property type="project" value="UniProtKB-UniRule"/>
</dbReference>
<dbReference type="InterPro" id="IPR004101">
    <property type="entry name" value="Mur_ligase_C"/>
</dbReference>
<dbReference type="NCBIfam" id="TIGR01087">
    <property type="entry name" value="murD"/>
    <property type="match status" value="1"/>
</dbReference>
<evidence type="ECO:0000256" key="15">
    <source>
        <dbReference type="ARBA" id="ARBA00032324"/>
    </source>
</evidence>
<dbReference type="Gene3D" id="3.40.50.720">
    <property type="entry name" value="NAD(P)-binding Rossmann-like Domain"/>
    <property type="match status" value="1"/>
</dbReference>
<keyword evidence="8 17" id="KW-0436">Ligase</keyword>
<comment type="function">
    <text evidence="1 17 18">Cell wall formation. Catalyzes the addition of glutamate to the nucleotide precursor UDP-N-acetylmuramoyl-L-alanine (UMA).</text>
</comment>
<dbReference type="Pfam" id="PF21799">
    <property type="entry name" value="MurD-like_N"/>
    <property type="match status" value="1"/>
</dbReference>
<dbReference type="Gene3D" id="3.90.190.20">
    <property type="entry name" value="Mur ligase, C-terminal domain"/>
    <property type="match status" value="1"/>
</dbReference>
<evidence type="ECO:0000256" key="9">
    <source>
        <dbReference type="ARBA" id="ARBA00022741"/>
    </source>
</evidence>
<dbReference type="GO" id="GO:0005737">
    <property type="term" value="C:cytoplasm"/>
    <property type="evidence" value="ECO:0007669"/>
    <property type="project" value="UniProtKB-SubCell"/>
</dbReference>
<keyword evidence="9 17" id="KW-0547">Nucleotide-binding</keyword>
<dbReference type="GO" id="GO:0008764">
    <property type="term" value="F:UDP-N-acetylmuramoylalanine-D-glutamate ligase activity"/>
    <property type="evidence" value="ECO:0007669"/>
    <property type="project" value="UniProtKB-UniRule"/>
</dbReference>
<evidence type="ECO:0000256" key="2">
    <source>
        <dbReference type="ARBA" id="ARBA00004496"/>
    </source>
</evidence>
<feature type="domain" description="Mur ligase C-terminal" evidence="19">
    <location>
        <begin position="319"/>
        <end position="433"/>
    </location>
</feature>
<evidence type="ECO:0000259" key="20">
    <source>
        <dbReference type="Pfam" id="PF08245"/>
    </source>
</evidence>
<evidence type="ECO:0000313" key="21">
    <source>
        <dbReference type="EMBL" id="MBB6040810.1"/>
    </source>
</evidence>
<evidence type="ECO:0000256" key="8">
    <source>
        <dbReference type="ARBA" id="ARBA00022598"/>
    </source>
</evidence>
<dbReference type="PANTHER" id="PTHR43692">
    <property type="entry name" value="UDP-N-ACETYLMURAMOYLALANINE--D-GLUTAMATE LIGASE"/>
    <property type="match status" value="1"/>
</dbReference>
<keyword evidence="11 17" id="KW-0133">Cell shape</keyword>
<feature type="domain" description="Mur ligase central" evidence="20">
    <location>
        <begin position="112"/>
        <end position="296"/>
    </location>
</feature>
<dbReference type="InterPro" id="IPR036615">
    <property type="entry name" value="Mur_ligase_C_dom_sf"/>
</dbReference>
<dbReference type="Pfam" id="PF08245">
    <property type="entry name" value="Mur_ligase_M"/>
    <property type="match status" value="1"/>
</dbReference>
<dbReference type="Pfam" id="PF02875">
    <property type="entry name" value="Mur_ligase_C"/>
    <property type="match status" value="1"/>
</dbReference>
<evidence type="ECO:0000256" key="16">
    <source>
        <dbReference type="ARBA" id="ARBA00047632"/>
    </source>
</evidence>
<evidence type="ECO:0000256" key="11">
    <source>
        <dbReference type="ARBA" id="ARBA00022960"/>
    </source>
</evidence>
<evidence type="ECO:0000256" key="13">
    <source>
        <dbReference type="ARBA" id="ARBA00023316"/>
    </source>
</evidence>
<dbReference type="GO" id="GO:0008360">
    <property type="term" value="P:regulation of cell shape"/>
    <property type="evidence" value="ECO:0007669"/>
    <property type="project" value="UniProtKB-KW"/>
</dbReference>
<proteinExistence type="inferred from homology"/>
<dbReference type="GeneID" id="85014334"/>
<dbReference type="GO" id="GO:0005524">
    <property type="term" value="F:ATP binding"/>
    <property type="evidence" value="ECO:0007669"/>
    <property type="project" value="UniProtKB-UniRule"/>
</dbReference>
<evidence type="ECO:0000259" key="19">
    <source>
        <dbReference type="Pfam" id="PF02875"/>
    </source>
</evidence>
<protein>
    <recommendedName>
        <fullName evidence="6 17">UDP-N-acetylmuramoylalanine--D-glutamate ligase</fullName>
        <ecNumber evidence="5 17">6.3.2.9</ecNumber>
    </recommendedName>
    <alternativeName>
        <fullName evidence="15 17">D-glutamic acid-adding enzyme</fullName>
    </alternativeName>
    <alternativeName>
        <fullName evidence="14 17">UDP-N-acetylmuramoyl-L-alanyl-D-glutamate synthetase</fullName>
    </alternativeName>
</protein>
<comment type="similarity">
    <text evidence="4 17">Belongs to the MurCDEF family.</text>
</comment>
<dbReference type="InterPro" id="IPR036565">
    <property type="entry name" value="Mur-like_cat_sf"/>
</dbReference>
<comment type="caution">
    <text evidence="21">The sequence shown here is derived from an EMBL/GenBank/DDBJ whole genome shotgun (WGS) entry which is preliminary data.</text>
</comment>
<dbReference type="Proteomes" id="UP000522163">
    <property type="component" value="Unassembled WGS sequence"/>
</dbReference>
<evidence type="ECO:0000256" key="7">
    <source>
        <dbReference type="ARBA" id="ARBA00022490"/>
    </source>
</evidence>
<dbReference type="PANTHER" id="PTHR43692:SF1">
    <property type="entry name" value="UDP-N-ACETYLMURAMOYLALANINE--D-GLUTAMATE LIGASE"/>
    <property type="match status" value="1"/>
</dbReference>
<comment type="pathway">
    <text evidence="3 17 18">Cell wall biogenesis; peptidoglycan biosynthesis.</text>
</comment>
<evidence type="ECO:0000256" key="10">
    <source>
        <dbReference type="ARBA" id="ARBA00022840"/>
    </source>
</evidence>
<evidence type="ECO:0000256" key="4">
    <source>
        <dbReference type="ARBA" id="ARBA00010416"/>
    </source>
</evidence>
<evidence type="ECO:0000256" key="17">
    <source>
        <dbReference type="HAMAP-Rule" id="MF_00639"/>
    </source>
</evidence>
<comment type="subcellular location">
    <subcellularLocation>
        <location evidence="2 17 18">Cytoplasm</location>
    </subcellularLocation>
</comment>
<evidence type="ECO:0000256" key="3">
    <source>
        <dbReference type="ARBA" id="ARBA00004752"/>
    </source>
</evidence>
<dbReference type="Gene3D" id="3.40.1190.10">
    <property type="entry name" value="Mur-like, catalytic domain"/>
    <property type="match status" value="1"/>
</dbReference>
<dbReference type="UniPathway" id="UPA00219"/>
<evidence type="ECO:0000256" key="18">
    <source>
        <dbReference type="RuleBase" id="RU003664"/>
    </source>
</evidence>
<evidence type="ECO:0000256" key="1">
    <source>
        <dbReference type="ARBA" id="ARBA00002734"/>
    </source>
</evidence>
<dbReference type="EMBL" id="JACHHH010000003">
    <property type="protein sequence ID" value="MBB6040810.1"/>
    <property type="molecule type" value="Genomic_DNA"/>
</dbReference>
<keyword evidence="7 17" id="KW-0963">Cytoplasm</keyword>
<accession>A0A7W9SG92</accession>
<dbReference type="SUPFAM" id="SSF51984">
    <property type="entry name" value="MurCD N-terminal domain"/>
    <property type="match status" value="1"/>
</dbReference>
<keyword evidence="12 17" id="KW-0573">Peptidoglycan synthesis</keyword>
<comment type="catalytic activity">
    <reaction evidence="16 17 18">
        <text>UDP-N-acetyl-alpha-D-muramoyl-L-alanine + D-glutamate + ATP = UDP-N-acetyl-alpha-D-muramoyl-L-alanyl-D-glutamate + ADP + phosphate + H(+)</text>
        <dbReference type="Rhea" id="RHEA:16429"/>
        <dbReference type="ChEBI" id="CHEBI:15378"/>
        <dbReference type="ChEBI" id="CHEBI:29986"/>
        <dbReference type="ChEBI" id="CHEBI:30616"/>
        <dbReference type="ChEBI" id="CHEBI:43474"/>
        <dbReference type="ChEBI" id="CHEBI:83898"/>
        <dbReference type="ChEBI" id="CHEBI:83900"/>
        <dbReference type="ChEBI" id="CHEBI:456216"/>
        <dbReference type="EC" id="6.3.2.9"/>
    </reaction>
</comment>
<dbReference type="HAMAP" id="MF_00639">
    <property type="entry name" value="MurD"/>
    <property type="match status" value="1"/>
</dbReference>
<gene>
    <name evidence="17" type="primary">murD</name>
    <name evidence="21" type="ORF">HNQ46_000773</name>
</gene>
<dbReference type="AlphaFoldDB" id="A0A7W9SG92"/>
<name>A0A7W9SG92_9FIRM</name>
<evidence type="ECO:0000313" key="22">
    <source>
        <dbReference type="Proteomes" id="UP000522163"/>
    </source>
</evidence>
<evidence type="ECO:0000256" key="5">
    <source>
        <dbReference type="ARBA" id="ARBA00012212"/>
    </source>
</evidence>
<reference evidence="21 22" key="1">
    <citation type="submission" date="2020-08" db="EMBL/GenBank/DDBJ databases">
        <title>Genomic Encyclopedia of Type Strains, Phase IV (KMG-IV): sequencing the most valuable type-strain genomes for metagenomic binning, comparative biology and taxonomic classification.</title>
        <authorList>
            <person name="Goeker M."/>
        </authorList>
    </citation>
    <scope>NUCLEOTIDE SEQUENCE [LARGE SCALE GENOMIC DNA]</scope>
    <source>
        <strain evidence="21 22">DSM 17245</strain>
    </source>
</reference>
<evidence type="ECO:0000256" key="6">
    <source>
        <dbReference type="ARBA" id="ARBA00015655"/>
    </source>
</evidence>
<evidence type="ECO:0000256" key="12">
    <source>
        <dbReference type="ARBA" id="ARBA00022984"/>
    </source>
</evidence>
<keyword evidence="17 18" id="KW-0131">Cell cycle</keyword>
<dbReference type="InterPro" id="IPR005762">
    <property type="entry name" value="MurD"/>
</dbReference>
<sequence length="456" mass="50958">MDKQKILVLGTGRSGVAAAKQILAMGGEVIFFDKNPKVEDRALLSQFKKKDKVSLIKGKLLASDLLHINASVISPGIPLDEPYVKMLSTAQIPIIGEIELAYQSSKGKLCAVTGTNGKTTTVSLIGEILKSEYSDTHVVGNIGNPFTAEALETEEQSATVCEVSSFQLETIVDFRPEVSAITNITPDHLDRHKTMKNYIAVKESIAENQEEEDSIVLNYMDPELRKFGKKRSLKPKVLWFSSEEEPKDTKEKESLFLRGDTFYYKKADKEEKLFTTKDVHLLGKHNYENILCAVGVGLKMGVPMDKIIKVCKKFKPVEHRIEFVRERSGVKYYNDSKGTNVDAAIQALRAMPGPVVLIGGGYDKHVDFDPWVKEFKGRVKYLVLIGETRNQIAETAKKNGFQNVMFAEDMDEAVKDCAAYADPGDYVLLSPACASWGMFKDYEERGRIFKDCVKNL</sequence>
<evidence type="ECO:0000256" key="14">
    <source>
        <dbReference type="ARBA" id="ARBA00030398"/>
    </source>
</evidence>
<keyword evidence="17 18" id="KW-0132">Cell division</keyword>
<dbReference type="SUPFAM" id="SSF53244">
    <property type="entry name" value="MurD-like peptide ligases, peptide-binding domain"/>
    <property type="match status" value="1"/>
</dbReference>
<keyword evidence="13 17" id="KW-0961">Cell wall biogenesis/degradation</keyword>
<dbReference type="SUPFAM" id="SSF53623">
    <property type="entry name" value="MurD-like peptide ligases, catalytic domain"/>
    <property type="match status" value="1"/>
</dbReference>
<keyword evidence="10 17" id="KW-0067">ATP-binding</keyword>